<reference evidence="2 3" key="1">
    <citation type="submission" date="2013-11" db="EMBL/GenBank/DDBJ databases">
        <title>Genome sequencing of Stegodyphus mimosarum.</title>
        <authorList>
            <person name="Bechsgaard J."/>
        </authorList>
    </citation>
    <scope>NUCLEOTIDE SEQUENCE [LARGE SCALE GENOMIC DNA]</scope>
</reference>
<feature type="non-terminal residue" evidence="2">
    <location>
        <position position="222"/>
    </location>
</feature>
<protein>
    <submittedName>
        <fullName evidence="2">Reticulocyte-binding protein 2-like protein a</fullName>
    </submittedName>
</protein>
<dbReference type="OMA" id="KIRIHNV"/>
<name>A0A087SX28_STEMI</name>
<dbReference type="EMBL" id="KK112351">
    <property type="protein sequence ID" value="KFM57417.1"/>
    <property type="molecule type" value="Genomic_DNA"/>
</dbReference>
<organism evidence="2 3">
    <name type="scientific">Stegodyphus mimosarum</name>
    <name type="common">African social velvet spider</name>
    <dbReference type="NCBI Taxonomy" id="407821"/>
    <lineage>
        <taxon>Eukaryota</taxon>
        <taxon>Metazoa</taxon>
        <taxon>Ecdysozoa</taxon>
        <taxon>Arthropoda</taxon>
        <taxon>Chelicerata</taxon>
        <taxon>Arachnida</taxon>
        <taxon>Araneae</taxon>
        <taxon>Araneomorphae</taxon>
        <taxon>Entelegynae</taxon>
        <taxon>Eresoidea</taxon>
        <taxon>Eresidae</taxon>
        <taxon>Stegodyphus</taxon>
    </lineage>
</organism>
<evidence type="ECO:0000256" key="1">
    <source>
        <dbReference type="SAM" id="MobiDB-lite"/>
    </source>
</evidence>
<evidence type="ECO:0000313" key="2">
    <source>
        <dbReference type="EMBL" id="KFM57417.1"/>
    </source>
</evidence>
<dbReference type="Proteomes" id="UP000054359">
    <property type="component" value="Unassembled WGS sequence"/>
</dbReference>
<gene>
    <name evidence="2" type="ORF">X975_20413</name>
</gene>
<accession>A0A087SX28</accession>
<feature type="region of interest" description="Disordered" evidence="1">
    <location>
        <begin position="59"/>
        <end position="130"/>
    </location>
</feature>
<dbReference type="OrthoDB" id="10486749at2759"/>
<proteinExistence type="predicted"/>
<sequence length="222" mass="26931">MSFLAWTRKHDLKVLAKALGLTVRPEFKIAQLHKLVTESPVYDEEFTRELLAAIREGRERKEECEKEERERKRENKRVEREECKREEREKERESEERERKEHKRVEREKECEREIKEERDREEREKEHEREERIRAFELQKLQLEAMAARAQPVETTQLPEQPLKIRIHNVKPRFNPKEDEISLFLLLFEHQAKIMNISAQNQVTQLISLLPHDIVQPIAIE</sequence>
<keyword evidence="3" id="KW-1185">Reference proteome</keyword>
<evidence type="ECO:0000313" key="3">
    <source>
        <dbReference type="Proteomes" id="UP000054359"/>
    </source>
</evidence>
<dbReference type="AlphaFoldDB" id="A0A087SX28"/>